<feature type="region of interest" description="Disordered" evidence="2">
    <location>
        <begin position="148"/>
        <end position="197"/>
    </location>
</feature>
<name>A0A8D8I7Y2_CULPI</name>
<feature type="domain" description="MADF" evidence="3">
    <location>
        <begin position="8"/>
        <end position="109"/>
    </location>
</feature>
<evidence type="ECO:0000259" key="4">
    <source>
        <dbReference type="PROSITE" id="PS51031"/>
    </source>
</evidence>
<dbReference type="InterPro" id="IPR006578">
    <property type="entry name" value="MADF-dom"/>
</dbReference>
<dbReference type="EMBL" id="HBUE01240838">
    <property type="protein sequence ID" value="CAG6549395.1"/>
    <property type="molecule type" value="Transcribed_RNA"/>
</dbReference>
<dbReference type="GO" id="GO:0005667">
    <property type="term" value="C:transcription regulator complex"/>
    <property type="evidence" value="ECO:0007669"/>
    <property type="project" value="TreeGrafter"/>
</dbReference>
<evidence type="ECO:0000259" key="3">
    <source>
        <dbReference type="PROSITE" id="PS51029"/>
    </source>
</evidence>
<evidence type="ECO:0000313" key="5">
    <source>
        <dbReference type="EMBL" id="CAG6549395.1"/>
    </source>
</evidence>
<reference evidence="5" key="1">
    <citation type="submission" date="2021-05" db="EMBL/GenBank/DDBJ databases">
        <authorList>
            <person name="Alioto T."/>
            <person name="Alioto T."/>
            <person name="Gomez Garrido J."/>
        </authorList>
    </citation>
    <scope>NUCLEOTIDE SEQUENCE</scope>
</reference>
<dbReference type="EMBL" id="HBUE01347886">
    <property type="protein sequence ID" value="CAG6601666.1"/>
    <property type="molecule type" value="Transcribed_RNA"/>
</dbReference>
<dbReference type="PROSITE" id="PS51031">
    <property type="entry name" value="BESS"/>
    <property type="match status" value="1"/>
</dbReference>
<dbReference type="PANTHER" id="PTHR12243">
    <property type="entry name" value="MADF DOMAIN TRANSCRIPTION FACTOR"/>
    <property type="match status" value="1"/>
</dbReference>
<protein>
    <submittedName>
        <fullName evidence="5">(northern house mosquito) hypothetical protein</fullName>
    </submittedName>
</protein>
<dbReference type="InterPro" id="IPR039353">
    <property type="entry name" value="TF_Adf1"/>
</dbReference>
<sequence>MDDLDTEQFIEEVKKRTAIWDSSSDDYKNRDLKKNQWAEVCMVLYPDFLGLDANDRLRTVMELQSKWKHIRDSYVRSLRMKRTKSGNGRRTAKNYVYARQLEFLRAITTSRRTTECSPEQPEVLVNSVDEFEYFGNVIEDTGGGGGANGMLEVGVGGDGEAGQSSVGLPQDGGEDKSENGEPSRKYSTSTTQRRRRRTTFMEQNVRNYIDSYDRERMDRDRVEEPSSCDDMDFFRSMLPLIQVLPLYERMKFRMDVMRIGLEYFEKSRALVQYSE</sequence>
<comment type="subcellular location">
    <subcellularLocation>
        <location evidence="1">Nucleus</location>
    </subcellularLocation>
</comment>
<keyword evidence="1" id="KW-0539">Nucleus</keyword>
<dbReference type="PANTHER" id="PTHR12243:SF64">
    <property type="entry name" value="DORSAL INTERACTING PROTEIN 3-RELATED"/>
    <property type="match status" value="1"/>
</dbReference>
<organism evidence="5">
    <name type="scientific">Culex pipiens</name>
    <name type="common">House mosquito</name>
    <dbReference type="NCBI Taxonomy" id="7175"/>
    <lineage>
        <taxon>Eukaryota</taxon>
        <taxon>Metazoa</taxon>
        <taxon>Ecdysozoa</taxon>
        <taxon>Arthropoda</taxon>
        <taxon>Hexapoda</taxon>
        <taxon>Insecta</taxon>
        <taxon>Pterygota</taxon>
        <taxon>Neoptera</taxon>
        <taxon>Endopterygota</taxon>
        <taxon>Diptera</taxon>
        <taxon>Nematocera</taxon>
        <taxon>Culicoidea</taxon>
        <taxon>Culicidae</taxon>
        <taxon>Culicinae</taxon>
        <taxon>Culicini</taxon>
        <taxon>Culex</taxon>
        <taxon>Culex</taxon>
    </lineage>
</organism>
<accession>A0A8D8I7Y2</accession>
<dbReference type="GO" id="GO:0006357">
    <property type="term" value="P:regulation of transcription by RNA polymerase II"/>
    <property type="evidence" value="ECO:0007669"/>
    <property type="project" value="TreeGrafter"/>
</dbReference>
<dbReference type="InterPro" id="IPR004210">
    <property type="entry name" value="BESS_motif"/>
</dbReference>
<feature type="domain" description="BESS" evidence="4">
    <location>
        <begin position="227"/>
        <end position="266"/>
    </location>
</feature>
<dbReference type="SMART" id="SM00595">
    <property type="entry name" value="MADF"/>
    <property type="match status" value="1"/>
</dbReference>
<dbReference type="GO" id="GO:0003677">
    <property type="term" value="F:DNA binding"/>
    <property type="evidence" value="ECO:0007669"/>
    <property type="project" value="InterPro"/>
</dbReference>
<dbReference type="Pfam" id="PF10545">
    <property type="entry name" value="MADF_DNA_bdg"/>
    <property type="match status" value="1"/>
</dbReference>
<evidence type="ECO:0000256" key="2">
    <source>
        <dbReference type="SAM" id="MobiDB-lite"/>
    </source>
</evidence>
<dbReference type="Pfam" id="PF02944">
    <property type="entry name" value="BESS"/>
    <property type="match status" value="1"/>
</dbReference>
<dbReference type="AlphaFoldDB" id="A0A8D8I7Y2"/>
<dbReference type="GO" id="GO:0005634">
    <property type="term" value="C:nucleus"/>
    <property type="evidence" value="ECO:0007669"/>
    <property type="project" value="UniProtKB-SubCell"/>
</dbReference>
<dbReference type="PROSITE" id="PS51029">
    <property type="entry name" value="MADF"/>
    <property type="match status" value="1"/>
</dbReference>
<proteinExistence type="predicted"/>
<feature type="compositionally biased region" description="Gly residues" evidence="2">
    <location>
        <begin position="148"/>
        <end position="160"/>
    </location>
</feature>
<feature type="compositionally biased region" description="Basic and acidic residues" evidence="2">
    <location>
        <begin position="173"/>
        <end position="184"/>
    </location>
</feature>
<evidence type="ECO:0000256" key="1">
    <source>
        <dbReference type="PROSITE-ProRule" id="PRU00371"/>
    </source>
</evidence>